<dbReference type="Pfam" id="PF13367">
    <property type="entry name" value="PrsW-protease"/>
    <property type="match status" value="1"/>
</dbReference>
<comment type="similarity">
    <text evidence="2 11">Belongs to the protease PrsW family.</text>
</comment>
<evidence type="ECO:0000256" key="5">
    <source>
        <dbReference type="ARBA" id="ARBA00022670"/>
    </source>
</evidence>
<feature type="transmembrane region" description="Helical" evidence="12">
    <location>
        <begin position="126"/>
        <end position="149"/>
    </location>
</feature>
<dbReference type="NCBIfam" id="NF033739">
    <property type="entry name" value="intramemb_PrsW"/>
    <property type="match status" value="1"/>
</dbReference>
<dbReference type="Proteomes" id="UP001519343">
    <property type="component" value="Unassembled WGS sequence"/>
</dbReference>
<sequence>MIATIGASIAPGIALLSYFYLKDKYQTEPLHLVIKTFVSGILLVFPVMVLQFGLQEEIQFNVIGKSFFVSGLIEEFFKWFVVYYLVYKHVEFDEPYDGIVYSVGVSLGFATLENFFYLYSYGIETALLRALLPVSSHALFGVTMGYYLGKGKFHENRAAQRRFLLCSLIIPVLLHGFYDFFIYSIEKHFTWLLVPFMAVLWFISLRRVKQVQRRSKTTSI</sequence>
<organism evidence="13 14">
    <name type="scientific">Ammoniphilus resinae</name>
    <dbReference type="NCBI Taxonomy" id="861532"/>
    <lineage>
        <taxon>Bacteria</taxon>
        <taxon>Bacillati</taxon>
        <taxon>Bacillota</taxon>
        <taxon>Bacilli</taxon>
        <taxon>Bacillales</taxon>
        <taxon>Paenibacillaceae</taxon>
        <taxon>Aneurinibacillus group</taxon>
        <taxon>Ammoniphilus</taxon>
    </lineage>
</organism>
<protein>
    <recommendedName>
        <fullName evidence="3 11">Protease PrsW</fullName>
        <ecNumber evidence="11">3.4.-.-</ecNumber>
    </recommendedName>
    <alternativeName>
        <fullName evidence="10 11">Protease responsible for activating sigma-W</fullName>
    </alternativeName>
</protein>
<feature type="transmembrane region" description="Helical" evidence="12">
    <location>
        <begin position="189"/>
        <end position="208"/>
    </location>
</feature>
<evidence type="ECO:0000256" key="1">
    <source>
        <dbReference type="ARBA" id="ARBA00004651"/>
    </source>
</evidence>
<keyword evidence="9 11" id="KW-0472">Membrane</keyword>
<comment type="subcellular location">
    <subcellularLocation>
        <location evidence="1">Cell membrane</location>
        <topology evidence="1">Multi-pass membrane protein</topology>
    </subcellularLocation>
</comment>
<dbReference type="InterPro" id="IPR023596">
    <property type="entry name" value="Peptidase_PrsW_arch/bac"/>
</dbReference>
<evidence type="ECO:0000256" key="10">
    <source>
        <dbReference type="ARBA" id="ARBA00030345"/>
    </source>
</evidence>
<comment type="caution">
    <text evidence="13">The sequence shown here is derived from an EMBL/GenBank/DDBJ whole genome shotgun (WGS) entry which is preliminary data.</text>
</comment>
<keyword evidence="8 12" id="KW-1133">Transmembrane helix</keyword>
<reference evidence="13 14" key="1">
    <citation type="submission" date="2021-03" db="EMBL/GenBank/DDBJ databases">
        <title>Genomic Encyclopedia of Type Strains, Phase IV (KMG-IV): sequencing the most valuable type-strain genomes for metagenomic binning, comparative biology and taxonomic classification.</title>
        <authorList>
            <person name="Goeker M."/>
        </authorList>
    </citation>
    <scope>NUCLEOTIDE SEQUENCE [LARGE SCALE GENOMIC DNA]</scope>
    <source>
        <strain evidence="13 14">DSM 24738</strain>
    </source>
</reference>
<dbReference type="EC" id="3.4.-.-" evidence="11"/>
<dbReference type="PANTHER" id="PTHR36844:SF1">
    <property type="entry name" value="PROTEASE PRSW"/>
    <property type="match status" value="1"/>
</dbReference>
<dbReference type="RefSeq" id="WP_209811493.1">
    <property type="nucleotide sequence ID" value="NZ_JAGGKT010000011.1"/>
</dbReference>
<dbReference type="InterPro" id="IPR026898">
    <property type="entry name" value="PrsW"/>
</dbReference>
<evidence type="ECO:0000256" key="8">
    <source>
        <dbReference type="ARBA" id="ARBA00022989"/>
    </source>
</evidence>
<evidence type="ECO:0000313" key="13">
    <source>
        <dbReference type="EMBL" id="MBP1933484.1"/>
    </source>
</evidence>
<dbReference type="PIRSF" id="PIRSF016933">
    <property type="entry name" value="PrsW"/>
    <property type="match status" value="1"/>
</dbReference>
<evidence type="ECO:0000256" key="3">
    <source>
        <dbReference type="ARBA" id="ARBA00018997"/>
    </source>
</evidence>
<dbReference type="EMBL" id="JAGGKT010000011">
    <property type="protein sequence ID" value="MBP1933484.1"/>
    <property type="molecule type" value="Genomic_DNA"/>
</dbReference>
<evidence type="ECO:0000313" key="14">
    <source>
        <dbReference type="Proteomes" id="UP001519343"/>
    </source>
</evidence>
<evidence type="ECO:0000256" key="2">
    <source>
        <dbReference type="ARBA" id="ARBA00009165"/>
    </source>
</evidence>
<gene>
    <name evidence="13" type="ORF">J2Z37_003497</name>
</gene>
<feature type="transmembrane region" description="Helical" evidence="12">
    <location>
        <begin position="98"/>
        <end position="120"/>
    </location>
</feature>
<feature type="transmembrane region" description="Helical" evidence="12">
    <location>
        <begin position="6"/>
        <end position="21"/>
    </location>
</feature>
<name>A0ABS4GT79_9BACL</name>
<evidence type="ECO:0000256" key="9">
    <source>
        <dbReference type="ARBA" id="ARBA00023136"/>
    </source>
</evidence>
<keyword evidence="4 11" id="KW-1003">Cell membrane</keyword>
<keyword evidence="14" id="KW-1185">Reference proteome</keyword>
<dbReference type="PANTHER" id="PTHR36844">
    <property type="entry name" value="PROTEASE PRSW"/>
    <property type="match status" value="1"/>
</dbReference>
<evidence type="ECO:0000256" key="6">
    <source>
        <dbReference type="ARBA" id="ARBA00022692"/>
    </source>
</evidence>
<keyword evidence="5 11" id="KW-0645">Protease</keyword>
<feature type="transmembrane region" description="Helical" evidence="12">
    <location>
        <begin position="161"/>
        <end position="183"/>
    </location>
</feature>
<evidence type="ECO:0000256" key="7">
    <source>
        <dbReference type="ARBA" id="ARBA00022801"/>
    </source>
</evidence>
<comment type="function">
    <text evidence="11">Involved in the degradation of specific anti-sigma factors.</text>
</comment>
<keyword evidence="6 12" id="KW-0812">Transmembrane</keyword>
<keyword evidence="7 11" id="KW-0378">Hydrolase</keyword>
<feature type="transmembrane region" description="Helical" evidence="12">
    <location>
        <begin position="33"/>
        <end position="54"/>
    </location>
</feature>
<evidence type="ECO:0000256" key="11">
    <source>
        <dbReference type="PIRNR" id="PIRNR016933"/>
    </source>
</evidence>
<proteinExistence type="inferred from homology"/>
<accession>A0ABS4GT79</accession>
<evidence type="ECO:0000256" key="12">
    <source>
        <dbReference type="SAM" id="Phobius"/>
    </source>
</evidence>
<evidence type="ECO:0000256" key="4">
    <source>
        <dbReference type="ARBA" id="ARBA00022475"/>
    </source>
</evidence>
<feature type="transmembrane region" description="Helical" evidence="12">
    <location>
        <begin position="66"/>
        <end position="86"/>
    </location>
</feature>